<dbReference type="HOGENOM" id="CLU_753952_0_0_7"/>
<dbReference type="AlphaFoldDB" id="W4LIW4"/>
<dbReference type="InterPro" id="IPR036291">
    <property type="entry name" value="NAD(P)-bd_dom_sf"/>
</dbReference>
<dbReference type="PANTHER" id="PTHR43818">
    <property type="entry name" value="BCDNA.GH03377"/>
    <property type="match status" value="1"/>
</dbReference>
<keyword evidence="1" id="KW-0560">Oxidoreductase</keyword>
<evidence type="ECO:0000259" key="3">
    <source>
        <dbReference type="Pfam" id="PF22725"/>
    </source>
</evidence>
<dbReference type="InterPro" id="IPR000683">
    <property type="entry name" value="Gfo/Idh/MocA-like_OxRdtase_N"/>
</dbReference>
<gene>
    <name evidence="4" type="ORF">ETSY1_23355</name>
</gene>
<feature type="domain" description="Gfo/Idh/MocA-like oxidoreductase N-terminal" evidence="2">
    <location>
        <begin position="5"/>
        <end position="121"/>
    </location>
</feature>
<feature type="domain" description="GFO/IDH/MocA-like oxidoreductase" evidence="3">
    <location>
        <begin position="134"/>
        <end position="246"/>
    </location>
</feature>
<evidence type="ECO:0000313" key="5">
    <source>
        <dbReference type="Proteomes" id="UP000019141"/>
    </source>
</evidence>
<evidence type="ECO:0000313" key="4">
    <source>
        <dbReference type="EMBL" id="ETW97271.1"/>
    </source>
</evidence>
<dbReference type="Pfam" id="PF22725">
    <property type="entry name" value="GFO_IDH_MocA_C3"/>
    <property type="match status" value="1"/>
</dbReference>
<dbReference type="SUPFAM" id="SSF51735">
    <property type="entry name" value="NAD(P)-binding Rossmann-fold domains"/>
    <property type="match status" value="1"/>
</dbReference>
<dbReference type="GO" id="GO:0000166">
    <property type="term" value="F:nucleotide binding"/>
    <property type="evidence" value="ECO:0007669"/>
    <property type="project" value="InterPro"/>
</dbReference>
<protein>
    <submittedName>
        <fullName evidence="4">Uncharacterized protein</fullName>
    </submittedName>
</protein>
<dbReference type="GO" id="GO:0016491">
    <property type="term" value="F:oxidoreductase activity"/>
    <property type="evidence" value="ECO:0007669"/>
    <property type="project" value="UniProtKB-KW"/>
</dbReference>
<organism evidence="4 5">
    <name type="scientific">Entotheonella factor</name>
    <dbReference type="NCBI Taxonomy" id="1429438"/>
    <lineage>
        <taxon>Bacteria</taxon>
        <taxon>Pseudomonadati</taxon>
        <taxon>Nitrospinota/Tectimicrobiota group</taxon>
        <taxon>Candidatus Tectimicrobiota</taxon>
        <taxon>Candidatus Entotheonellia</taxon>
        <taxon>Candidatus Entotheonellales</taxon>
        <taxon>Candidatus Entotheonellaceae</taxon>
        <taxon>Candidatus Entotheonella</taxon>
    </lineage>
</organism>
<dbReference type="Gene3D" id="3.40.50.720">
    <property type="entry name" value="NAD(P)-binding Rossmann-like Domain"/>
    <property type="match status" value="1"/>
</dbReference>
<evidence type="ECO:0000256" key="1">
    <source>
        <dbReference type="ARBA" id="ARBA00023002"/>
    </source>
</evidence>
<comment type="caution">
    <text evidence="4">The sequence shown here is derived from an EMBL/GenBank/DDBJ whole genome shotgun (WGS) entry which is preliminary data.</text>
</comment>
<dbReference type="SUPFAM" id="SSF55347">
    <property type="entry name" value="Glyceraldehyde-3-phosphate dehydrogenase-like, C-terminal domain"/>
    <property type="match status" value="1"/>
</dbReference>
<sequence>MTIYNTVLVGCGFRGEMHARAILANPQRFTLTAVCDVDAERLTQFAAAFDIANTYTDADAMLAAERPDVLCFATMPDMRLPLVELGVNHGVKAIAFEKPMALSLHEAKHIVELCDRAGVLGIVCHQWRHSPLWQKTYEIVRSGEIGEVHTIHASSRPSILRVGTHLIDYMFWLNGGHRGAWVLGQAHGADAYHEDHPCPDHVSGLIEFTNGVRGVLDCGTLAPHLMDDDNFWEDCGITVYGTHGYVRTVLGTGLQAMTRTSGPTLLTEPPDPAPQEPAHLLTLANWLDDPEQVHPSHVEVSYAGFEVLIGMALSSLQRRKVELPIEPVPLLPVLPRLKDALLHAGTL</sequence>
<evidence type="ECO:0000259" key="2">
    <source>
        <dbReference type="Pfam" id="PF01408"/>
    </source>
</evidence>
<dbReference type="Proteomes" id="UP000019141">
    <property type="component" value="Unassembled WGS sequence"/>
</dbReference>
<name>W4LIW4_ENTF1</name>
<dbReference type="InterPro" id="IPR050463">
    <property type="entry name" value="Gfo/Idh/MocA_oxidrdct_glycsds"/>
</dbReference>
<dbReference type="Pfam" id="PF01408">
    <property type="entry name" value="GFO_IDH_MocA"/>
    <property type="match status" value="1"/>
</dbReference>
<keyword evidence="5" id="KW-1185">Reference proteome</keyword>
<dbReference type="Gene3D" id="3.30.360.10">
    <property type="entry name" value="Dihydrodipicolinate Reductase, domain 2"/>
    <property type="match status" value="1"/>
</dbReference>
<dbReference type="PANTHER" id="PTHR43818:SF11">
    <property type="entry name" value="BCDNA.GH03377"/>
    <property type="match status" value="1"/>
</dbReference>
<dbReference type="EMBL" id="AZHW01000685">
    <property type="protein sequence ID" value="ETW97271.1"/>
    <property type="molecule type" value="Genomic_DNA"/>
</dbReference>
<reference evidence="4 5" key="1">
    <citation type="journal article" date="2014" name="Nature">
        <title>An environmental bacterial taxon with a large and distinct metabolic repertoire.</title>
        <authorList>
            <person name="Wilson M.C."/>
            <person name="Mori T."/>
            <person name="Ruckert C."/>
            <person name="Uria A.R."/>
            <person name="Helf M.J."/>
            <person name="Takada K."/>
            <person name="Gernert C."/>
            <person name="Steffens U.A."/>
            <person name="Heycke N."/>
            <person name="Schmitt S."/>
            <person name="Rinke C."/>
            <person name="Helfrich E.J."/>
            <person name="Brachmann A.O."/>
            <person name="Gurgui C."/>
            <person name="Wakimoto T."/>
            <person name="Kracht M."/>
            <person name="Crusemann M."/>
            <person name="Hentschel U."/>
            <person name="Abe I."/>
            <person name="Matsunaga S."/>
            <person name="Kalinowski J."/>
            <person name="Takeyama H."/>
            <person name="Piel J."/>
        </authorList>
    </citation>
    <scope>NUCLEOTIDE SEQUENCE [LARGE SCALE GENOMIC DNA]</scope>
    <source>
        <strain evidence="5">TSY1</strain>
    </source>
</reference>
<dbReference type="InterPro" id="IPR055170">
    <property type="entry name" value="GFO_IDH_MocA-like_dom"/>
</dbReference>
<accession>W4LIW4</accession>
<proteinExistence type="predicted"/>